<evidence type="ECO:0000313" key="2">
    <source>
        <dbReference type="RefSeq" id="XP_010275601.1"/>
    </source>
</evidence>
<dbReference type="GO" id="GO:0016787">
    <property type="term" value="F:hydrolase activity"/>
    <property type="evidence" value="ECO:0007669"/>
    <property type="project" value="InterPro"/>
</dbReference>
<dbReference type="OMA" id="YFWGSVP"/>
<dbReference type="PANTHER" id="PTHR23024:SF458">
    <property type="entry name" value="ALPHA_BETA HYDROLASE FOLD-3 DOMAIN-CONTAINING PROTEIN"/>
    <property type="match status" value="1"/>
</dbReference>
<dbReference type="Gene3D" id="3.40.50.1820">
    <property type="entry name" value="alpha/beta hydrolase"/>
    <property type="match status" value="1"/>
</dbReference>
<dbReference type="PANTHER" id="PTHR23024">
    <property type="entry name" value="ARYLACETAMIDE DEACETYLASE"/>
    <property type="match status" value="1"/>
</dbReference>
<dbReference type="Proteomes" id="UP000189703">
    <property type="component" value="Unplaced"/>
</dbReference>
<sequence>MDMSKAEVDHEFLPFLRVYKDGHVERLLGTDSVPASLDSETGVSSKDVLIVPDSGVSARLYLPKLADANQKLPILVYFHGGGFIIGHPSTPMYHHHLNLLVAEANIVAVSVAYRLAPENPIPAAYDDSWAALQWVASHSKGEGPESWLTEHADFGRVFLAGESSGANIAHHMAMRAGDPNSGGLGMEILGIALVHPHFWGATPIGSEAMAPVKALFDRLWPYVCPSQPDNDDPQINPLAANAPSLLGLGCTRVIVFVAGKDALRDRGWLYYESLARSGWIGVVEFAETEGEEHGFHLYNPNTETARELLKRLAFFLNRERPPLV</sequence>
<proteinExistence type="predicted"/>
<accession>A0A1U8BGC1</accession>
<dbReference type="Pfam" id="PF07859">
    <property type="entry name" value="Abhydrolase_3"/>
    <property type="match status" value="1"/>
</dbReference>
<gene>
    <name evidence="2" type="primary">LOC104610597</name>
</gene>
<dbReference type="RefSeq" id="XP_010275601.1">
    <property type="nucleotide sequence ID" value="XM_010277299.1"/>
</dbReference>
<keyword evidence="1" id="KW-1185">Reference proteome</keyword>
<dbReference type="KEGG" id="nnu:104610597"/>
<name>A0A1U8BGC1_NELNU</name>
<dbReference type="InterPro" id="IPR013094">
    <property type="entry name" value="AB_hydrolase_3"/>
</dbReference>
<dbReference type="InterPro" id="IPR050466">
    <property type="entry name" value="Carboxylest/Gibb_receptor"/>
</dbReference>
<dbReference type="eggNOG" id="KOG1515">
    <property type="taxonomic scope" value="Eukaryota"/>
</dbReference>
<dbReference type="InterPro" id="IPR029058">
    <property type="entry name" value="AB_hydrolase_fold"/>
</dbReference>
<protein>
    <submittedName>
        <fullName evidence="2">Probable carboxylesterase 2</fullName>
    </submittedName>
</protein>
<dbReference type="FunCoup" id="A0A1U8BGC1">
    <property type="interactions" value="114"/>
</dbReference>
<organism evidence="1 2">
    <name type="scientific">Nelumbo nucifera</name>
    <name type="common">Sacred lotus</name>
    <dbReference type="NCBI Taxonomy" id="4432"/>
    <lineage>
        <taxon>Eukaryota</taxon>
        <taxon>Viridiplantae</taxon>
        <taxon>Streptophyta</taxon>
        <taxon>Embryophyta</taxon>
        <taxon>Tracheophyta</taxon>
        <taxon>Spermatophyta</taxon>
        <taxon>Magnoliopsida</taxon>
        <taxon>Proteales</taxon>
        <taxon>Nelumbonaceae</taxon>
        <taxon>Nelumbo</taxon>
    </lineage>
</organism>
<dbReference type="SUPFAM" id="SSF53474">
    <property type="entry name" value="alpha/beta-Hydrolases"/>
    <property type="match status" value="1"/>
</dbReference>
<dbReference type="AlphaFoldDB" id="A0A1U8BGC1"/>
<evidence type="ECO:0000313" key="1">
    <source>
        <dbReference type="Proteomes" id="UP000189703"/>
    </source>
</evidence>
<dbReference type="GeneID" id="104610597"/>
<dbReference type="STRING" id="4432.A0A1U8BGC1"/>
<reference evidence="2" key="1">
    <citation type="submission" date="2025-08" db="UniProtKB">
        <authorList>
            <consortium name="RefSeq"/>
        </authorList>
    </citation>
    <scope>IDENTIFICATION</scope>
</reference>
<dbReference type="OrthoDB" id="408631at2759"/>